<name>A0AAD5MAQ9_PARTN</name>
<accession>A0AAD5MAQ9</accession>
<reference evidence="1" key="1">
    <citation type="submission" date="2021-06" db="EMBL/GenBank/DDBJ databases">
        <title>Parelaphostrongylus tenuis whole genome reference sequence.</title>
        <authorList>
            <person name="Garwood T.J."/>
            <person name="Larsen P.A."/>
            <person name="Fountain-Jones N.M."/>
            <person name="Garbe J.R."/>
            <person name="Macchietto M.G."/>
            <person name="Kania S.A."/>
            <person name="Gerhold R.W."/>
            <person name="Richards J.E."/>
            <person name="Wolf T.M."/>
        </authorList>
    </citation>
    <scope>NUCLEOTIDE SEQUENCE</scope>
    <source>
        <strain evidence="1">MNPRO001-30</strain>
        <tissue evidence="1">Meninges</tissue>
    </source>
</reference>
<gene>
    <name evidence="1" type="ORF">KIN20_011259</name>
</gene>
<sequence length="74" mass="8568">MEKLARHVSLNVWNFYRIRVRSLGLLCLIGLFTVLCCNGKSTYEMRNVIDVFSARVDNELNTLSEEMHSCLKIC</sequence>
<dbReference type="AlphaFoldDB" id="A0AAD5MAQ9"/>
<comment type="caution">
    <text evidence="1">The sequence shown here is derived from an EMBL/GenBank/DDBJ whole genome shotgun (WGS) entry which is preliminary data.</text>
</comment>
<evidence type="ECO:0000313" key="2">
    <source>
        <dbReference type="Proteomes" id="UP001196413"/>
    </source>
</evidence>
<protein>
    <submittedName>
        <fullName evidence="1">Uncharacterized protein</fullName>
    </submittedName>
</protein>
<dbReference type="EMBL" id="JAHQIW010002028">
    <property type="protein sequence ID" value="KAJ1354350.1"/>
    <property type="molecule type" value="Genomic_DNA"/>
</dbReference>
<proteinExistence type="predicted"/>
<organism evidence="1 2">
    <name type="scientific">Parelaphostrongylus tenuis</name>
    <name type="common">Meningeal worm</name>
    <dbReference type="NCBI Taxonomy" id="148309"/>
    <lineage>
        <taxon>Eukaryota</taxon>
        <taxon>Metazoa</taxon>
        <taxon>Ecdysozoa</taxon>
        <taxon>Nematoda</taxon>
        <taxon>Chromadorea</taxon>
        <taxon>Rhabditida</taxon>
        <taxon>Rhabditina</taxon>
        <taxon>Rhabditomorpha</taxon>
        <taxon>Strongyloidea</taxon>
        <taxon>Metastrongylidae</taxon>
        <taxon>Parelaphostrongylus</taxon>
    </lineage>
</organism>
<evidence type="ECO:0000313" key="1">
    <source>
        <dbReference type="EMBL" id="KAJ1354350.1"/>
    </source>
</evidence>
<keyword evidence="2" id="KW-1185">Reference proteome</keyword>
<dbReference type="Proteomes" id="UP001196413">
    <property type="component" value="Unassembled WGS sequence"/>
</dbReference>